<evidence type="ECO:0000256" key="2">
    <source>
        <dbReference type="ARBA" id="ARBA00022771"/>
    </source>
</evidence>
<feature type="domain" description="C2H2-type" evidence="6">
    <location>
        <begin position="172"/>
        <end position="201"/>
    </location>
</feature>
<dbReference type="InterPro" id="IPR013087">
    <property type="entry name" value="Znf_C2H2_type"/>
</dbReference>
<proteinExistence type="predicted"/>
<dbReference type="OrthoDB" id="498350at2759"/>
<evidence type="ECO:0000256" key="5">
    <source>
        <dbReference type="SAM" id="MobiDB-lite"/>
    </source>
</evidence>
<dbReference type="Pfam" id="PF12874">
    <property type="entry name" value="zf-met"/>
    <property type="match status" value="1"/>
</dbReference>
<dbReference type="RefSeq" id="XP_002506408.1">
    <property type="nucleotide sequence ID" value="XM_002506362.1"/>
</dbReference>
<name>C1EIE1_MICCC</name>
<evidence type="ECO:0000256" key="3">
    <source>
        <dbReference type="ARBA" id="ARBA00022833"/>
    </source>
</evidence>
<dbReference type="EMBL" id="CP001333">
    <property type="protein sequence ID" value="ACO67666.1"/>
    <property type="molecule type" value="Genomic_DNA"/>
</dbReference>
<feature type="compositionally biased region" description="Pro residues" evidence="5">
    <location>
        <begin position="224"/>
        <end position="235"/>
    </location>
</feature>
<dbReference type="SUPFAM" id="SSF57667">
    <property type="entry name" value="beta-beta-alpha zinc fingers"/>
    <property type="match status" value="2"/>
</dbReference>
<evidence type="ECO:0000256" key="1">
    <source>
        <dbReference type="ARBA" id="ARBA00022723"/>
    </source>
</evidence>
<organism evidence="7 8">
    <name type="scientific">Micromonas commoda (strain RCC299 / NOUM17 / CCMP2709)</name>
    <name type="common">Picoplanktonic green alga</name>
    <dbReference type="NCBI Taxonomy" id="296587"/>
    <lineage>
        <taxon>Eukaryota</taxon>
        <taxon>Viridiplantae</taxon>
        <taxon>Chlorophyta</taxon>
        <taxon>Mamiellophyceae</taxon>
        <taxon>Mamiellales</taxon>
        <taxon>Mamiellaceae</taxon>
        <taxon>Micromonas</taxon>
    </lineage>
</organism>
<feature type="region of interest" description="Disordered" evidence="5">
    <location>
        <begin position="184"/>
        <end position="278"/>
    </location>
</feature>
<keyword evidence="1" id="KW-0479">Metal-binding</keyword>
<evidence type="ECO:0000313" key="7">
    <source>
        <dbReference type="EMBL" id="ACO67666.1"/>
    </source>
</evidence>
<dbReference type="PROSITE" id="PS50157">
    <property type="entry name" value="ZINC_FINGER_C2H2_2"/>
    <property type="match status" value="1"/>
</dbReference>
<dbReference type="Gene3D" id="3.30.160.60">
    <property type="entry name" value="Classic Zinc Finger"/>
    <property type="match status" value="1"/>
</dbReference>
<keyword evidence="3" id="KW-0862">Zinc</keyword>
<gene>
    <name evidence="7" type="ORF">MICPUN_64543</name>
</gene>
<feature type="compositionally biased region" description="Low complexity" evidence="5">
    <location>
        <begin position="137"/>
        <end position="153"/>
    </location>
</feature>
<dbReference type="GO" id="GO:0008270">
    <property type="term" value="F:zinc ion binding"/>
    <property type="evidence" value="ECO:0007669"/>
    <property type="project" value="UniProtKB-KW"/>
</dbReference>
<dbReference type="InterPro" id="IPR036236">
    <property type="entry name" value="Znf_C2H2_sf"/>
</dbReference>
<evidence type="ECO:0000313" key="8">
    <source>
        <dbReference type="Proteomes" id="UP000002009"/>
    </source>
</evidence>
<reference evidence="7 8" key="1">
    <citation type="journal article" date="2009" name="Science">
        <title>Green evolution and dynamic adaptations revealed by genomes of the marine picoeukaryotes Micromonas.</title>
        <authorList>
            <person name="Worden A.Z."/>
            <person name="Lee J.H."/>
            <person name="Mock T."/>
            <person name="Rouze P."/>
            <person name="Simmons M.P."/>
            <person name="Aerts A.L."/>
            <person name="Allen A.E."/>
            <person name="Cuvelier M.L."/>
            <person name="Derelle E."/>
            <person name="Everett M.V."/>
            <person name="Foulon E."/>
            <person name="Grimwood J."/>
            <person name="Gundlach H."/>
            <person name="Henrissat B."/>
            <person name="Napoli C."/>
            <person name="McDonald S.M."/>
            <person name="Parker M.S."/>
            <person name="Rombauts S."/>
            <person name="Salamov A."/>
            <person name="Von Dassow P."/>
            <person name="Badger J.H."/>
            <person name="Coutinho P.M."/>
            <person name="Demir E."/>
            <person name="Dubchak I."/>
            <person name="Gentemann C."/>
            <person name="Eikrem W."/>
            <person name="Gready J.E."/>
            <person name="John U."/>
            <person name="Lanier W."/>
            <person name="Lindquist E.A."/>
            <person name="Lucas S."/>
            <person name="Mayer K.F."/>
            <person name="Moreau H."/>
            <person name="Not F."/>
            <person name="Otillar R."/>
            <person name="Panaud O."/>
            <person name="Pangilinan J."/>
            <person name="Paulsen I."/>
            <person name="Piegu B."/>
            <person name="Poliakov A."/>
            <person name="Robbens S."/>
            <person name="Schmutz J."/>
            <person name="Toulza E."/>
            <person name="Wyss T."/>
            <person name="Zelensky A."/>
            <person name="Zhou K."/>
            <person name="Armbrust E.V."/>
            <person name="Bhattacharya D."/>
            <person name="Goodenough U.W."/>
            <person name="Van de Peer Y."/>
            <person name="Grigoriev I.V."/>
        </authorList>
    </citation>
    <scope>NUCLEOTIDE SEQUENCE [LARGE SCALE GENOMIC DNA]</scope>
    <source>
        <strain evidence="8">RCC299 / NOUM17</strain>
    </source>
</reference>
<keyword evidence="2 4" id="KW-0863">Zinc-finger</keyword>
<dbReference type="GeneID" id="8249340"/>
<dbReference type="SMART" id="SM00355">
    <property type="entry name" value="ZnF_C2H2"/>
    <property type="match status" value="2"/>
</dbReference>
<evidence type="ECO:0000259" key="6">
    <source>
        <dbReference type="PROSITE" id="PS50157"/>
    </source>
</evidence>
<dbReference type="InParanoid" id="C1EIE1"/>
<feature type="compositionally biased region" description="Low complexity" evidence="5">
    <location>
        <begin position="121"/>
        <end position="130"/>
    </location>
</feature>
<dbReference type="InterPro" id="IPR022755">
    <property type="entry name" value="Znf_C2H2_jaz"/>
</dbReference>
<feature type="compositionally biased region" description="Basic residues" evidence="5">
    <location>
        <begin position="44"/>
        <end position="68"/>
    </location>
</feature>
<feature type="compositionally biased region" description="Gly residues" evidence="5">
    <location>
        <begin position="203"/>
        <end position="222"/>
    </location>
</feature>
<keyword evidence="8" id="KW-1185">Reference proteome</keyword>
<dbReference type="PROSITE" id="PS00028">
    <property type="entry name" value="ZINC_FINGER_C2H2_1"/>
    <property type="match status" value="2"/>
</dbReference>
<dbReference type="OMA" id="LPEHNAY"/>
<dbReference type="KEGG" id="mis:MICPUN_64543"/>
<evidence type="ECO:0000256" key="4">
    <source>
        <dbReference type="PROSITE-ProRule" id="PRU00042"/>
    </source>
</evidence>
<feature type="compositionally biased region" description="Basic and acidic residues" evidence="5">
    <location>
        <begin position="33"/>
        <end position="43"/>
    </location>
</feature>
<feature type="region of interest" description="Disordered" evidence="5">
    <location>
        <begin position="16"/>
        <end position="164"/>
    </location>
</feature>
<dbReference type="AlphaFoldDB" id="C1EIE1"/>
<accession>C1EIE1</accession>
<dbReference type="Proteomes" id="UP000002009">
    <property type="component" value="Chromosome 15"/>
</dbReference>
<protein>
    <recommendedName>
        <fullName evidence="6">C2H2-type domain-containing protein</fullName>
    </recommendedName>
</protein>
<dbReference type="Pfam" id="PF12171">
    <property type="entry name" value="zf-C2H2_jaz"/>
    <property type="match status" value="1"/>
</dbReference>
<sequence>MSLNDIDAQLAELKARLGGLDSEASDDESGGGAREESRDNDPKRKSKKEKKSKKSKKERKEKKAKRARSSSSESASDGGEDSDSELVPIAPLPASCLPEHNAYAAKSVGKRRKQSKAGSPATATAAAAWARGDGTVDAADASRAGASDASPSAQRPAILELLEKRREKRAEHRCDVCDKDFTSHAQLEEHRRGKAHRSRAASHGGGAGRGGRGGGGRGGGGPVRPAPGPRPPPGVPHCALCRKAFTSTAQLEEHRGGKWHKARASGELPPSRKPYNAT</sequence>